<dbReference type="Proteomes" id="UP000694388">
    <property type="component" value="Unplaced"/>
</dbReference>
<feature type="domain" description="SEFIR" evidence="10">
    <location>
        <begin position="387"/>
        <end position="543"/>
    </location>
</feature>
<dbReference type="InterPro" id="IPR013568">
    <property type="entry name" value="SEFIR_dom"/>
</dbReference>
<evidence type="ECO:0000256" key="6">
    <source>
        <dbReference type="ARBA" id="ARBA00023136"/>
    </source>
</evidence>
<organism evidence="11 12">
    <name type="scientific">Eptatretus burgeri</name>
    <name type="common">Inshore hagfish</name>
    <dbReference type="NCBI Taxonomy" id="7764"/>
    <lineage>
        <taxon>Eukaryota</taxon>
        <taxon>Metazoa</taxon>
        <taxon>Chordata</taxon>
        <taxon>Craniata</taxon>
        <taxon>Vertebrata</taxon>
        <taxon>Cyclostomata</taxon>
        <taxon>Myxini</taxon>
        <taxon>Myxiniformes</taxon>
        <taxon>Myxinidae</taxon>
        <taxon>Eptatretinae</taxon>
        <taxon>Eptatretus</taxon>
    </lineage>
</organism>
<dbReference type="Gene3D" id="2.60.40.2160">
    <property type="entry name" value="Interleukin-17 receptor A/B, fibronectin-III-like domain 1"/>
    <property type="match status" value="1"/>
</dbReference>
<dbReference type="PANTHER" id="PTHR15583">
    <property type="entry name" value="INTERLEUKIN-17 RECEPTOR"/>
    <property type="match status" value="1"/>
</dbReference>
<keyword evidence="2" id="KW-1003">Cell membrane</keyword>
<sequence>MPPVLLISSFVLLLLLSRDSASARRTSCLRACLHTSPRAVCVVRCLERTRRSVELPLITIPSIYNTTRACSVWSCSHTSGRSCKIGLWSPIDLRISPVDRRQLVDIASDAVLVSWKPDPLGIELVQGYQIRLQGLRGDFGYSKCEQILLNHSLSEEDVNRVFVYDGFDYLQFGADYTVSVESLPWPPVGSRKQAVVNFTARACEEVLGTGNGECKYDWFPKTVNVTQSGLDLNVTFDLAPPSYQVDSYAVYVGLRPEACGPIGFCTPISENKTAVHMQSNNNLTHGWINLHGMQPGATYVIDVSLNNVDAQRKRIIFTVAPFLSQWSGPLRAISITVPIVAAAAVATIVTLMCRTGQPVEGGYLEFTDEEASEGCSQLAGAPPTRLRPKVFVCYSGRDGPKHTNAVLCFARFLQDAGGCKVSIDLWEQLMISTEGRAGWLRRLLDEADSVIVICSEAMKVYLDRRRRHEAAGATASLPSRSRSRCGLGELFLIAVPLVAEKLEKTGNHVVTSRFDYTTQDAVPLEIHAAPHFSLIGDLPPLLTHLKAPGNSGTARWSEREMAEALVSPSGLALSSAISDTRNYIQQNPDWLRRQCGRRGARRGAAAAADDWFGRKRTQDIRPRTTSSGSMFVVPVVRHMFGDVAGAVPGIDDENSDEGTRNVSKEEVSASQPLLWPHLEIASSFPQALLRDSGIYDAGSQSTEYQVTNSPELCRLSTECNETDSTTGSISSSSGLGEEDVVVPEVMKVQTTDIVSHLTHSHVLHV</sequence>
<evidence type="ECO:0000256" key="2">
    <source>
        <dbReference type="ARBA" id="ARBA00022475"/>
    </source>
</evidence>
<dbReference type="Gene3D" id="3.40.50.11530">
    <property type="match status" value="1"/>
</dbReference>
<evidence type="ECO:0000256" key="7">
    <source>
        <dbReference type="ARBA" id="ARBA00023170"/>
    </source>
</evidence>
<evidence type="ECO:0000256" key="3">
    <source>
        <dbReference type="ARBA" id="ARBA00022692"/>
    </source>
</evidence>
<evidence type="ECO:0000313" key="11">
    <source>
        <dbReference type="Ensembl" id="ENSEBUP00000004002.1"/>
    </source>
</evidence>
<evidence type="ECO:0000256" key="8">
    <source>
        <dbReference type="ARBA" id="ARBA00023180"/>
    </source>
</evidence>
<reference evidence="11" key="1">
    <citation type="submission" date="2025-08" db="UniProtKB">
        <authorList>
            <consortium name="Ensembl"/>
        </authorList>
    </citation>
    <scope>IDENTIFICATION</scope>
</reference>
<dbReference type="Pfam" id="PF08357">
    <property type="entry name" value="SEFIR"/>
    <property type="match status" value="1"/>
</dbReference>
<keyword evidence="4 9" id="KW-0732">Signal</keyword>
<dbReference type="GO" id="GO:0005886">
    <property type="term" value="C:plasma membrane"/>
    <property type="evidence" value="ECO:0007669"/>
    <property type="project" value="UniProtKB-SubCell"/>
</dbReference>
<feature type="chain" id="PRO_5034206076" evidence="9">
    <location>
        <begin position="24"/>
        <end position="765"/>
    </location>
</feature>
<evidence type="ECO:0000256" key="9">
    <source>
        <dbReference type="SAM" id="SignalP"/>
    </source>
</evidence>
<keyword evidence="12" id="KW-1185">Reference proteome</keyword>
<keyword evidence="6" id="KW-0472">Membrane</keyword>
<dbReference type="OMA" id="KNCKEDQ"/>
<evidence type="ECO:0000256" key="5">
    <source>
        <dbReference type="ARBA" id="ARBA00022989"/>
    </source>
</evidence>
<keyword evidence="5" id="KW-1133">Transmembrane helix</keyword>
<evidence type="ECO:0000313" key="12">
    <source>
        <dbReference type="Proteomes" id="UP000694388"/>
    </source>
</evidence>
<dbReference type="GO" id="GO:0030368">
    <property type="term" value="F:interleukin-17 receptor activity"/>
    <property type="evidence" value="ECO:0007669"/>
    <property type="project" value="InterPro"/>
</dbReference>
<dbReference type="InterPro" id="IPR038683">
    <property type="entry name" value="IL17RA/B_FnIII-like_1_sf"/>
</dbReference>
<keyword evidence="3" id="KW-0812">Transmembrane</keyword>
<dbReference type="Ensembl" id="ENSEBUT00000004412.1">
    <property type="protein sequence ID" value="ENSEBUP00000004002.1"/>
    <property type="gene ID" value="ENSEBUG00000002865.1"/>
</dbReference>
<accession>A0A8C4NJX0</accession>
<name>A0A8C4NJX0_EPTBU</name>
<keyword evidence="8" id="KW-0325">Glycoprotein</keyword>
<feature type="signal peptide" evidence="9">
    <location>
        <begin position="1"/>
        <end position="23"/>
    </location>
</feature>
<evidence type="ECO:0000256" key="4">
    <source>
        <dbReference type="ARBA" id="ARBA00022729"/>
    </source>
</evidence>
<dbReference type="AlphaFoldDB" id="A0A8C4NJX0"/>
<keyword evidence="7" id="KW-0675">Receptor</keyword>
<comment type="subcellular location">
    <subcellularLocation>
        <location evidence="1">Cell membrane</location>
        <topology evidence="1">Single-pass type I membrane protein</topology>
    </subcellularLocation>
</comment>
<protein>
    <submittedName>
        <fullName evidence="11">Interleukin 17 receptor D</fullName>
    </submittedName>
</protein>
<dbReference type="InterPro" id="IPR039465">
    <property type="entry name" value="IL-17_rcpt-like"/>
</dbReference>
<evidence type="ECO:0000259" key="10">
    <source>
        <dbReference type="PROSITE" id="PS51534"/>
    </source>
</evidence>
<proteinExistence type="predicted"/>
<dbReference type="PANTHER" id="PTHR15583:SF23">
    <property type="entry name" value="INTERLEUKIN-17 RECEPTOR D-LIKE"/>
    <property type="match status" value="1"/>
</dbReference>
<dbReference type="PROSITE" id="PS51534">
    <property type="entry name" value="SEFIR"/>
    <property type="match status" value="1"/>
</dbReference>
<dbReference type="GeneTree" id="ENSGT00940000156669"/>
<reference evidence="11" key="2">
    <citation type="submission" date="2025-09" db="UniProtKB">
        <authorList>
            <consortium name="Ensembl"/>
        </authorList>
    </citation>
    <scope>IDENTIFICATION</scope>
</reference>
<evidence type="ECO:0000256" key="1">
    <source>
        <dbReference type="ARBA" id="ARBA00004251"/>
    </source>
</evidence>